<dbReference type="Proteomes" id="UP000559027">
    <property type="component" value="Unassembled WGS sequence"/>
</dbReference>
<evidence type="ECO:0000313" key="6">
    <source>
        <dbReference type="Proteomes" id="UP000559027"/>
    </source>
</evidence>
<dbReference type="SMART" id="SM00448">
    <property type="entry name" value="REC"/>
    <property type="match status" value="1"/>
</dbReference>
<evidence type="ECO:0000259" key="4">
    <source>
        <dbReference type="PROSITE" id="PS50110"/>
    </source>
</evidence>
<evidence type="ECO:0000256" key="2">
    <source>
        <dbReference type="ARBA" id="ARBA00023012"/>
    </source>
</evidence>
<organism evidence="5 6">
    <name type="scientific">Leucocoprinus leucothites</name>
    <dbReference type="NCBI Taxonomy" id="201217"/>
    <lineage>
        <taxon>Eukaryota</taxon>
        <taxon>Fungi</taxon>
        <taxon>Dikarya</taxon>
        <taxon>Basidiomycota</taxon>
        <taxon>Agaricomycotina</taxon>
        <taxon>Agaricomycetes</taxon>
        <taxon>Agaricomycetidae</taxon>
        <taxon>Agaricales</taxon>
        <taxon>Agaricineae</taxon>
        <taxon>Agaricaceae</taxon>
        <taxon>Leucocoprinus</taxon>
    </lineage>
</organism>
<evidence type="ECO:0000256" key="3">
    <source>
        <dbReference type="PROSITE-ProRule" id="PRU00169"/>
    </source>
</evidence>
<reference evidence="5 6" key="1">
    <citation type="journal article" date="2020" name="ISME J.">
        <title>Uncovering the hidden diversity of litter-decomposition mechanisms in mushroom-forming fungi.</title>
        <authorList>
            <person name="Floudas D."/>
            <person name="Bentzer J."/>
            <person name="Ahren D."/>
            <person name="Johansson T."/>
            <person name="Persson P."/>
            <person name="Tunlid A."/>
        </authorList>
    </citation>
    <scope>NUCLEOTIDE SEQUENCE [LARGE SCALE GENOMIC DNA]</scope>
    <source>
        <strain evidence="5 6">CBS 146.42</strain>
    </source>
</reference>
<dbReference type="PANTHER" id="PTHR45339:SF1">
    <property type="entry name" value="HYBRID SIGNAL TRANSDUCTION HISTIDINE KINASE J"/>
    <property type="match status" value="1"/>
</dbReference>
<dbReference type="OrthoDB" id="10266508at2759"/>
<evidence type="ECO:0000313" key="5">
    <source>
        <dbReference type="EMBL" id="KAF5350074.1"/>
    </source>
</evidence>
<accession>A0A8H5CXX4</accession>
<dbReference type="Gene3D" id="3.40.50.2300">
    <property type="match status" value="1"/>
</dbReference>
<dbReference type="Pfam" id="PF00072">
    <property type="entry name" value="Response_reg"/>
    <property type="match status" value="1"/>
</dbReference>
<keyword evidence="2" id="KW-0902">Two-component regulatory system</keyword>
<dbReference type="GO" id="GO:0004673">
    <property type="term" value="F:protein histidine kinase activity"/>
    <property type="evidence" value="ECO:0007669"/>
    <property type="project" value="TreeGrafter"/>
</dbReference>
<comment type="caution">
    <text evidence="5">The sequence shown here is derived from an EMBL/GenBank/DDBJ whole genome shotgun (WGS) entry which is preliminary data.</text>
</comment>
<proteinExistence type="predicted"/>
<gene>
    <name evidence="5" type="ORF">D9756_009277</name>
</gene>
<dbReference type="Gene3D" id="3.30.565.10">
    <property type="entry name" value="Histidine kinase-like ATPase, C-terminal domain"/>
    <property type="match status" value="1"/>
</dbReference>
<protein>
    <recommendedName>
        <fullName evidence="4">Response regulatory domain-containing protein</fullName>
    </recommendedName>
</protein>
<dbReference type="PANTHER" id="PTHR45339">
    <property type="entry name" value="HYBRID SIGNAL TRANSDUCTION HISTIDINE KINASE J"/>
    <property type="match status" value="1"/>
</dbReference>
<sequence length="376" mass="41372">MTTDSTATLNFRQSVFEVLKAFIPRVPAKTVDLTFEIGPDIPDRLIVDFTSLKHVITNLVEPTICLTPVGGEIGLTCRLLSLDAQPVSVEFEAVCTGIEPVKEELTVQSEAFQPQAEYHASPAATTMEAILTRMKPFSKSRILFVDTLKDTTNLAVRMTELGLKVQVVHSVSEVVDHPRYRHVEAIVIDSLTAIASLMSESTQFSHTPVVLLASKLPRLNVKWCIDHNISQMIATPTIQNLVLALVIALESCSYSASEAPLLNILLAEDNLVNQRLFTKILNKYGHIVEIADNGSLAVNMYKERLEKGHFPFDIILMDTVMPIMDGLEATALIRSFEKQEDIQPIPIIALIAQATISSSGPEKCLQAGMDDHITIG</sequence>
<feature type="modified residue" description="4-aspartylphosphate" evidence="3">
    <location>
        <position position="318"/>
    </location>
</feature>
<dbReference type="EMBL" id="JAACJO010000015">
    <property type="protein sequence ID" value="KAF5350074.1"/>
    <property type="molecule type" value="Genomic_DNA"/>
</dbReference>
<dbReference type="SUPFAM" id="SSF52172">
    <property type="entry name" value="CheY-like"/>
    <property type="match status" value="1"/>
</dbReference>
<dbReference type="InterPro" id="IPR011006">
    <property type="entry name" value="CheY-like_superfamily"/>
</dbReference>
<dbReference type="CDD" id="cd17546">
    <property type="entry name" value="REC_hyHK_CKI1_RcsC-like"/>
    <property type="match status" value="1"/>
</dbReference>
<dbReference type="InterPro" id="IPR036890">
    <property type="entry name" value="HATPase_C_sf"/>
</dbReference>
<dbReference type="PROSITE" id="PS50110">
    <property type="entry name" value="RESPONSE_REGULATORY"/>
    <property type="match status" value="1"/>
</dbReference>
<dbReference type="AlphaFoldDB" id="A0A8H5CXX4"/>
<dbReference type="InterPro" id="IPR001789">
    <property type="entry name" value="Sig_transdc_resp-reg_receiver"/>
</dbReference>
<dbReference type="GO" id="GO:0000160">
    <property type="term" value="P:phosphorelay signal transduction system"/>
    <property type="evidence" value="ECO:0007669"/>
    <property type="project" value="UniProtKB-KW"/>
</dbReference>
<evidence type="ECO:0000256" key="1">
    <source>
        <dbReference type="ARBA" id="ARBA00022553"/>
    </source>
</evidence>
<name>A0A8H5CXX4_9AGAR</name>
<feature type="domain" description="Response regulatory" evidence="4">
    <location>
        <begin position="263"/>
        <end position="376"/>
    </location>
</feature>
<keyword evidence="1 3" id="KW-0597">Phosphoprotein</keyword>
<dbReference type="GO" id="GO:0071474">
    <property type="term" value="P:cellular hyperosmotic response"/>
    <property type="evidence" value="ECO:0007669"/>
    <property type="project" value="TreeGrafter"/>
</dbReference>
<keyword evidence="6" id="KW-1185">Reference proteome</keyword>